<proteinExistence type="predicted"/>
<comment type="caution">
    <text evidence="1">The sequence shown here is derived from an EMBL/GenBank/DDBJ whole genome shotgun (WGS) entry which is preliminary data.</text>
</comment>
<reference evidence="1 2" key="1">
    <citation type="journal article" date="2017" name="Nat. Microbiol.">
        <title>Natural product diversity associated with the nematode symbionts Photorhabdus and Xenorhabdus.</title>
        <authorList>
            <person name="Tobias N.J."/>
            <person name="Wolff H."/>
            <person name="Djahanschiri B."/>
            <person name="Grundmann F."/>
            <person name="Kronenwerth M."/>
            <person name="Shi Y.M."/>
            <person name="Simonyi S."/>
            <person name="Grun P."/>
            <person name="Shapiro-Ilan D."/>
            <person name="Pidot S.J."/>
            <person name="Stinear T.P."/>
            <person name="Ebersberger I."/>
            <person name="Bode H.B."/>
        </authorList>
    </citation>
    <scope>NUCLEOTIDE SEQUENCE [LARGE SCALE GENOMIC DNA]</scope>
    <source>
        <strain evidence="1 2">DSM 16342</strain>
    </source>
</reference>
<dbReference type="Proteomes" id="UP000225833">
    <property type="component" value="Unassembled WGS sequence"/>
</dbReference>
<organism evidence="1 2">
    <name type="scientific">Xenorhabdus budapestensis</name>
    <dbReference type="NCBI Taxonomy" id="290110"/>
    <lineage>
        <taxon>Bacteria</taxon>
        <taxon>Pseudomonadati</taxon>
        <taxon>Pseudomonadota</taxon>
        <taxon>Gammaproteobacteria</taxon>
        <taxon>Enterobacterales</taxon>
        <taxon>Morganellaceae</taxon>
        <taxon>Xenorhabdus</taxon>
    </lineage>
</organism>
<dbReference type="OrthoDB" id="9773828at2"/>
<accession>A0A2D0IZY0</accession>
<evidence type="ECO:0000313" key="2">
    <source>
        <dbReference type="Proteomes" id="UP000225833"/>
    </source>
</evidence>
<evidence type="ECO:0000313" key="1">
    <source>
        <dbReference type="EMBL" id="PHM27490.1"/>
    </source>
</evidence>
<dbReference type="RefSeq" id="WP_099136205.1">
    <property type="nucleotide sequence ID" value="NZ_CP182235.1"/>
</dbReference>
<gene>
    <name evidence="1" type="ORF">Xbud_02347</name>
</gene>
<name>A0A2D0IZY0_XENBU</name>
<sequence length="75" mass="8561">MSLPVVETRWEIEIENNAFNITTVKEVAEYTVRGPEQYEMNNLLNSGEWVLLSVAPGVDEDGYPMHKYSLGRISE</sequence>
<dbReference type="EMBL" id="NIBS01000011">
    <property type="protein sequence ID" value="PHM27490.1"/>
    <property type="molecule type" value="Genomic_DNA"/>
</dbReference>
<dbReference type="AlphaFoldDB" id="A0A2D0IZY0"/>
<protein>
    <submittedName>
        <fullName evidence="1">Uncharacterized protein</fullName>
    </submittedName>
</protein>